<comment type="subcellular location">
    <subcellularLocation>
        <location evidence="1">Cytoplasm</location>
    </subcellularLocation>
</comment>
<dbReference type="Pfam" id="PF00043">
    <property type="entry name" value="GST_C"/>
    <property type="match status" value="1"/>
</dbReference>
<dbReference type="InterPro" id="IPR004045">
    <property type="entry name" value="Glutathione_S-Trfase_N"/>
</dbReference>
<evidence type="ECO:0000259" key="7">
    <source>
        <dbReference type="PROSITE" id="PS50405"/>
    </source>
</evidence>
<dbReference type="SUPFAM" id="SSF47616">
    <property type="entry name" value="GST C-terminal domain-like"/>
    <property type="match status" value="1"/>
</dbReference>
<protein>
    <recommendedName>
        <fullName evidence="5">Glutathione S-transferase</fullName>
        <ecNumber evidence="5">2.5.1.18</ecNumber>
    </recommendedName>
</protein>
<comment type="similarity">
    <text evidence="2 5">Belongs to the GST superfamily. Mu family.</text>
</comment>
<keyword evidence="3" id="KW-0963">Cytoplasm</keyword>
<feature type="domain" description="GST N-terminal" evidence="6">
    <location>
        <begin position="11"/>
        <end position="98"/>
    </location>
</feature>
<dbReference type="Gene3D" id="3.40.30.10">
    <property type="entry name" value="Glutaredoxin"/>
    <property type="match status" value="1"/>
</dbReference>
<dbReference type="InterPro" id="IPR036282">
    <property type="entry name" value="Glutathione-S-Trfase_C_sf"/>
</dbReference>
<dbReference type="EC" id="2.5.1.18" evidence="5"/>
<dbReference type="CDD" id="cd03209">
    <property type="entry name" value="GST_C_Mu"/>
    <property type="match status" value="1"/>
</dbReference>
<dbReference type="GeneID" id="106489809"/>
<dbReference type="InterPro" id="IPR050213">
    <property type="entry name" value="GST_superfamily"/>
</dbReference>
<dbReference type="InterPro" id="IPR003081">
    <property type="entry name" value="GST_mu"/>
</dbReference>
<dbReference type="Gene3D" id="1.20.1050.10">
    <property type="match status" value="1"/>
</dbReference>
<dbReference type="InterPro" id="IPR036249">
    <property type="entry name" value="Thioredoxin-like_sf"/>
</dbReference>
<dbReference type="SFLD" id="SFLDS00019">
    <property type="entry name" value="Glutathione_Transferase_(cytos"/>
    <property type="match status" value="1"/>
</dbReference>
<comment type="catalytic activity">
    <reaction evidence="5">
        <text>RX + glutathione = an S-substituted glutathione + a halide anion + H(+)</text>
        <dbReference type="Rhea" id="RHEA:16437"/>
        <dbReference type="ChEBI" id="CHEBI:15378"/>
        <dbReference type="ChEBI" id="CHEBI:16042"/>
        <dbReference type="ChEBI" id="CHEBI:17792"/>
        <dbReference type="ChEBI" id="CHEBI:57925"/>
        <dbReference type="ChEBI" id="CHEBI:90779"/>
        <dbReference type="EC" id="2.5.1.18"/>
    </reaction>
</comment>
<dbReference type="RefSeq" id="XP_067166680.1">
    <property type="nucleotide sequence ID" value="XM_067310579.1"/>
</dbReference>
<accession>A0ABM4FP10</accession>
<dbReference type="PROSITE" id="PS50405">
    <property type="entry name" value="GST_CTER"/>
    <property type="match status" value="1"/>
</dbReference>
<keyword evidence="4 5" id="KW-0808">Transferase</keyword>
<evidence type="ECO:0000256" key="2">
    <source>
        <dbReference type="ARBA" id="ARBA00005861"/>
    </source>
</evidence>
<dbReference type="InterPro" id="IPR010987">
    <property type="entry name" value="Glutathione-S-Trfase_C-like"/>
</dbReference>
<reference evidence="9" key="1">
    <citation type="submission" date="2025-08" db="UniProtKB">
        <authorList>
            <consortium name="RefSeq"/>
        </authorList>
    </citation>
    <scope>IDENTIFICATION</scope>
    <source>
        <tissue evidence="9">Blood</tissue>
    </source>
</reference>
<evidence type="ECO:0000256" key="1">
    <source>
        <dbReference type="ARBA" id="ARBA00004496"/>
    </source>
</evidence>
<dbReference type="InterPro" id="IPR040079">
    <property type="entry name" value="Glutathione_S-Trfase"/>
</dbReference>
<keyword evidence="8" id="KW-1185">Reference proteome</keyword>
<dbReference type="CDD" id="cd03075">
    <property type="entry name" value="GST_N_Mu"/>
    <property type="match status" value="1"/>
</dbReference>
<dbReference type="SUPFAM" id="SSF52833">
    <property type="entry name" value="Thioredoxin-like"/>
    <property type="match status" value="1"/>
</dbReference>
<dbReference type="Proteomes" id="UP001652627">
    <property type="component" value="Chromosome 25"/>
</dbReference>
<organism evidence="8 9">
    <name type="scientific">Apteryx mantelli</name>
    <name type="common">North Island brown kiwi</name>
    <dbReference type="NCBI Taxonomy" id="2696672"/>
    <lineage>
        <taxon>Eukaryota</taxon>
        <taxon>Metazoa</taxon>
        <taxon>Chordata</taxon>
        <taxon>Craniata</taxon>
        <taxon>Vertebrata</taxon>
        <taxon>Euteleostomi</taxon>
        <taxon>Archelosauria</taxon>
        <taxon>Archosauria</taxon>
        <taxon>Dinosauria</taxon>
        <taxon>Saurischia</taxon>
        <taxon>Theropoda</taxon>
        <taxon>Coelurosauria</taxon>
        <taxon>Aves</taxon>
        <taxon>Palaeognathae</taxon>
        <taxon>Apterygiformes</taxon>
        <taxon>Apterygidae</taxon>
        <taxon>Apteryx</taxon>
    </lineage>
</organism>
<sequence length="230" mass="26514">MSAQPELGAAMEVTLGYWDIRGLAHAIRLLLEYTGTPYRERHYSTGPAPDYDKSDWTDEKEKLGLDFPNLPYLLAGTTKLTQSNAILRYIARKHNLCGETEEEMLRADLLENQLMEMRLGFARLCYNPDFELLKPAYLEQLPAKLQELSRFLGARPWFAGDKLTYVDFLAYDVLEQQRMFAPTCLEGPGNLRAFMRRFEALEKVAAYLRSGRCLKTPVFWRTARWGSAKE</sequence>
<evidence type="ECO:0000313" key="9">
    <source>
        <dbReference type="RefSeq" id="XP_067166680.1"/>
    </source>
</evidence>
<dbReference type="PROSITE" id="PS50404">
    <property type="entry name" value="GST_NTER"/>
    <property type="match status" value="1"/>
</dbReference>
<evidence type="ECO:0000256" key="4">
    <source>
        <dbReference type="ARBA" id="ARBA00022679"/>
    </source>
</evidence>
<dbReference type="InterPro" id="IPR004046">
    <property type="entry name" value="GST_C"/>
</dbReference>
<proteinExistence type="inferred from homology"/>
<name>A0ABM4FP10_9AVES</name>
<feature type="domain" description="GST C-terminal" evidence="7">
    <location>
        <begin position="100"/>
        <end position="218"/>
    </location>
</feature>
<dbReference type="PRINTS" id="PR01267">
    <property type="entry name" value="GSTRNSFRASEM"/>
</dbReference>
<dbReference type="SFLD" id="SFLDG01205">
    <property type="entry name" value="AMPS.1"/>
    <property type="match status" value="1"/>
</dbReference>
<dbReference type="SFLD" id="SFLDG00363">
    <property type="entry name" value="AMPS_(cytGST):_Alpha-__Mu-__Pi"/>
    <property type="match status" value="1"/>
</dbReference>
<evidence type="ECO:0000259" key="6">
    <source>
        <dbReference type="PROSITE" id="PS50404"/>
    </source>
</evidence>
<evidence type="ECO:0000256" key="5">
    <source>
        <dbReference type="RuleBase" id="RU003494"/>
    </source>
</evidence>
<dbReference type="Pfam" id="PF02798">
    <property type="entry name" value="GST_N"/>
    <property type="match status" value="1"/>
</dbReference>
<evidence type="ECO:0000256" key="3">
    <source>
        <dbReference type="ARBA" id="ARBA00022490"/>
    </source>
</evidence>
<evidence type="ECO:0000313" key="8">
    <source>
        <dbReference type="Proteomes" id="UP001652627"/>
    </source>
</evidence>
<gene>
    <name evidence="9" type="primary">LOC106489809</name>
</gene>
<dbReference type="PANTHER" id="PTHR11571:SF133">
    <property type="entry name" value="GLUTATHIONE S-TRANSFERASE MU 3"/>
    <property type="match status" value="1"/>
</dbReference>
<dbReference type="PANTHER" id="PTHR11571">
    <property type="entry name" value="GLUTATHIONE S-TRANSFERASE"/>
    <property type="match status" value="1"/>
</dbReference>